<organism evidence="6 7">
    <name type="scientific">Gopherus evgoodei</name>
    <name type="common">Goodes thornscrub tortoise</name>
    <dbReference type="NCBI Taxonomy" id="1825980"/>
    <lineage>
        <taxon>Eukaryota</taxon>
        <taxon>Metazoa</taxon>
        <taxon>Chordata</taxon>
        <taxon>Craniata</taxon>
        <taxon>Vertebrata</taxon>
        <taxon>Euteleostomi</taxon>
        <taxon>Archelosauria</taxon>
        <taxon>Testudinata</taxon>
        <taxon>Testudines</taxon>
        <taxon>Cryptodira</taxon>
        <taxon>Durocryptodira</taxon>
        <taxon>Testudinoidea</taxon>
        <taxon>Testudinidae</taxon>
        <taxon>Gopherus</taxon>
    </lineage>
</organism>
<dbReference type="GO" id="GO:0051781">
    <property type="term" value="P:positive regulation of cell division"/>
    <property type="evidence" value="ECO:0007669"/>
    <property type="project" value="UniProtKB-KW"/>
</dbReference>
<dbReference type="AlphaFoldDB" id="A0A8C4YTK6"/>
<evidence type="ECO:0000256" key="1">
    <source>
        <dbReference type="ARBA" id="ARBA00007936"/>
    </source>
</evidence>
<feature type="region of interest" description="Disordered" evidence="5">
    <location>
        <begin position="163"/>
        <end position="211"/>
    </location>
</feature>
<keyword evidence="4" id="KW-0497">Mitogen</keyword>
<dbReference type="Pfam" id="PF00167">
    <property type="entry name" value="FGF"/>
    <property type="match status" value="1"/>
</dbReference>
<proteinExistence type="inferred from homology"/>
<accession>A0A8C4YTK6</accession>
<dbReference type="GeneTree" id="ENSGT00940000167002"/>
<evidence type="ECO:0000256" key="4">
    <source>
        <dbReference type="ARBA" id="ARBA00023246"/>
    </source>
</evidence>
<sequence>MLRGAQHAPALLQRGLTPRAAVGSQACLSLQESHQTAADFRLYVENRTQHLDEVSRRHVRVYQLYSRSSSGHLQVLGKRVRANGEDGNKYALLAVESDTFGSHVRIKGKETGYYVCMDRRGKVLGKLDGRSQGCVFVEEVLENNYTAFLSARHRGWYLGFTRQGRAQRGPHTPRTQREGHFMKRGPGPAPQPVTGGHPTRRTGGRVLPHSP</sequence>
<keyword evidence="7" id="KW-1185">Reference proteome</keyword>
<reference evidence="6" key="1">
    <citation type="submission" date="2025-08" db="UniProtKB">
        <authorList>
            <consortium name="Ensembl"/>
        </authorList>
    </citation>
    <scope>IDENTIFICATION</scope>
</reference>
<keyword evidence="2" id="KW-0217">Developmental protein</keyword>
<evidence type="ECO:0000256" key="3">
    <source>
        <dbReference type="ARBA" id="ARBA00022782"/>
    </source>
</evidence>
<dbReference type="InterPro" id="IPR002209">
    <property type="entry name" value="Fibroblast_GF_fam"/>
</dbReference>
<dbReference type="InterPro" id="IPR008996">
    <property type="entry name" value="IL1/FGF"/>
</dbReference>
<dbReference type="Proteomes" id="UP000694390">
    <property type="component" value="Unassembled WGS sequence"/>
</dbReference>
<keyword evidence="3" id="KW-0221">Differentiation</keyword>
<dbReference type="GO" id="GO:0030154">
    <property type="term" value="P:cell differentiation"/>
    <property type="evidence" value="ECO:0007669"/>
    <property type="project" value="UniProtKB-KW"/>
</dbReference>
<dbReference type="Ensembl" id="ENSGEVT00005031105.1">
    <property type="protein sequence ID" value="ENSGEVP00005029619.1"/>
    <property type="gene ID" value="ENSGEVG00005020694.1"/>
</dbReference>
<name>A0A8C4YTK6_9SAUR</name>
<evidence type="ECO:0008006" key="8">
    <source>
        <dbReference type="Google" id="ProtNLM"/>
    </source>
</evidence>
<evidence type="ECO:0000313" key="6">
    <source>
        <dbReference type="Ensembl" id="ENSGEVP00005029619.1"/>
    </source>
</evidence>
<comment type="similarity">
    <text evidence="1">Belongs to the heparin-binding growth factors family.</text>
</comment>
<evidence type="ECO:0000256" key="2">
    <source>
        <dbReference type="ARBA" id="ARBA00022473"/>
    </source>
</evidence>
<protein>
    <recommendedName>
        <fullName evidence="8">Fibroblast growth factor</fullName>
    </recommendedName>
</protein>
<dbReference type="SMART" id="SM00442">
    <property type="entry name" value="FGF"/>
    <property type="match status" value="1"/>
</dbReference>
<dbReference type="Gene3D" id="2.80.10.50">
    <property type="match status" value="1"/>
</dbReference>
<dbReference type="GO" id="GO:0008083">
    <property type="term" value="F:growth factor activity"/>
    <property type="evidence" value="ECO:0007669"/>
    <property type="project" value="InterPro"/>
</dbReference>
<dbReference type="SUPFAM" id="SSF50353">
    <property type="entry name" value="Cytokine"/>
    <property type="match status" value="1"/>
</dbReference>
<reference evidence="6" key="2">
    <citation type="submission" date="2025-09" db="UniProtKB">
        <authorList>
            <consortium name="Ensembl"/>
        </authorList>
    </citation>
    <scope>IDENTIFICATION</scope>
</reference>
<evidence type="ECO:0000313" key="7">
    <source>
        <dbReference type="Proteomes" id="UP000694390"/>
    </source>
</evidence>
<dbReference type="PANTHER" id="PTHR11486">
    <property type="entry name" value="FIBROBLAST GROWTH FACTOR"/>
    <property type="match status" value="1"/>
</dbReference>
<evidence type="ECO:0000256" key="5">
    <source>
        <dbReference type="SAM" id="MobiDB-lite"/>
    </source>
</evidence>